<dbReference type="SMART" id="SM00345">
    <property type="entry name" value="HTH_GNTR"/>
    <property type="match status" value="1"/>
</dbReference>
<evidence type="ECO:0000259" key="4">
    <source>
        <dbReference type="PROSITE" id="PS50949"/>
    </source>
</evidence>
<keyword evidence="1" id="KW-0805">Transcription regulation</keyword>
<keyword evidence="3" id="KW-0804">Transcription</keyword>
<keyword evidence="6" id="KW-1185">Reference proteome</keyword>
<dbReference type="SUPFAM" id="SSF48008">
    <property type="entry name" value="GntR ligand-binding domain-like"/>
    <property type="match status" value="1"/>
</dbReference>
<reference evidence="5 6" key="1">
    <citation type="submission" date="2018-05" db="EMBL/GenBank/DDBJ databases">
        <title>Genomic Encyclopedia of Type Strains, Phase IV (KMG-IV): sequencing the most valuable type-strain genomes for metagenomic binning, comparative biology and taxonomic classification.</title>
        <authorList>
            <person name="Goeker M."/>
        </authorList>
    </citation>
    <scope>NUCLEOTIDE SEQUENCE [LARGE SCALE GENOMIC DNA]</scope>
    <source>
        <strain evidence="5 6">DSM 16791</strain>
    </source>
</reference>
<dbReference type="GO" id="GO:0003700">
    <property type="term" value="F:DNA-binding transcription factor activity"/>
    <property type="evidence" value="ECO:0007669"/>
    <property type="project" value="InterPro"/>
</dbReference>
<proteinExistence type="predicted"/>
<dbReference type="Pfam" id="PF07729">
    <property type="entry name" value="FCD"/>
    <property type="match status" value="1"/>
</dbReference>
<name>A0A317PN58_9HYPH</name>
<dbReference type="PANTHER" id="PTHR43537">
    <property type="entry name" value="TRANSCRIPTIONAL REGULATOR, GNTR FAMILY"/>
    <property type="match status" value="1"/>
</dbReference>
<dbReference type="InterPro" id="IPR008920">
    <property type="entry name" value="TF_FadR/GntR_C"/>
</dbReference>
<protein>
    <submittedName>
        <fullName evidence="5">GntR family transcriptional regulator</fullName>
    </submittedName>
</protein>
<accession>A0A317PN58</accession>
<evidence type="ECO:0000313" key="6">
    <source>
        <dbReference type="Proteomes" id="UP000246352"/>
    </source>
</evidence>
<dbReference type="InterPro" id="IPR000524">
    <property type="entry name" value="Tscrpt_reg_HTH_GntR"/>
</dbReference>
<dbReference type="SUPFAM" id="SSF46785">
    <property type="entry name" value="Winged helix' DNA-binding domain"/>
    <property type="match status" value="1"/>
</dbReference>
<dbReference type="Gene3D" id="1.10.10.10">
    <property type="entry name" value="Winged helix-like DNA-binding domain superfamily/Winged helix DNA-binding domain"/>
    <property type="match status" value="1"/>
</dbReference>
<keyword evidence="2" id="KW-0238">DNA-binding</keyword>
<sequence>MVDIFQLPAIEPMARPSVADQVFEELHRQVLSLELPPGAKLSEIDVARQMGVSRQPVRDAFYRLSKLGFLQIRPQRATTVSQISATDVLNARFVRTSLEIEIIRIACAALTEADFAALDALIIAQDAAVQGGDKGRFHRLDDLFHKEICDRSGMGFAWEIIRENKAHMDRVRFLSLAFASQRALDDHKIILDALKARDVEAAAAAMREHLSRIQGIIDRIRSEHHAWFEDEE</sequence>
<dbReference type="PROSITE" id="PS50949">
    <property type="entry name" value="HTH_GNTR"/>
    <property type="match status" value="1"/>
</dbReference>
<dbReference type="InterPro" id="IPR011711">
    <property type="entry name" value="GntR_C"/>
</dbReference>
<feature type="domain" description="HTH gntR-type" evidence="4">
    <location>
        <begin position="16"/>
        <end position="83"/>
    </location>
</feature>
<evidence type="ECO:0000256" key="1">
    <source>
        <dbReference type="ARBA" id="ARBA00023015"/>
    </source>
</evidence>
<dbReference type="GO" id="GO:0003677">
    <property type="term" value="F:DNA binding"/>
    <property type="evidence" value="ECO:0007669"/>
    <property type="project" value="UniProtKB-KW"/>
</dbReference>
<comment type="caution">
    <text evidence="5">The sequence shown here is derived from an EMBL/GenBank/DDBJ whole genome shotgun (WGS) entry which is preliminary data.</text>
</comment>
<evidence type="ECO:0000256" key="3">
    <source>
        <dbReference type="ARBA" id="ARBA00023163"/>
    </source>
</evidence>
<dbReference type="PANTHER" id="PTHR43537:SF5">
    <property type="entry name" value="UXU OPERON TRANSCRIPTIONAL REGULATOR"/>
    <property type="match status" value="1"/>
</dbReference>
<dbReference type="Proteomes" id="UP000246352">
    <property type="component" value="Unassembled WGS sequence"/>
</dbReference>
<evidence type="ECO:0000256" key="2">
    <source>
        <dbReference type="ARBA" id="ARBA00023125"/>
    </source>
</evidence>
<dbReference type="CDD" id="cd07377">
    <property type="entry name" value="WHTH_GntR"/>
    <property type="match status" value="1"/>
</dbReference>
<evidence type="ECO:0000313" key="5">
    <source>
        <dbReference type="EMBL" id="PWW01691.1"/>
    </source>
</evidence>
<dbReference type="OrthoDB" id="9788098at2"/>
<gene>
    <name evidence="5" type="ORF">DFR52_102354</name>
</gene>
<dbReference type="RefSeq" id="WP_110031471.1">
    <property type="nucleotide sequence ID" value="NZ_QGTR01000002.1"/>
</dbReference>
<dbReference type="Pfam" id="PF00392">
    <property type="entry name" value="GntR"/>
    <property type="match status" value="1"/>
</dbReference>
<organism evidence="5 6">
    <name type="scientific">Hoeflea marina</name>
    <dbReference type="NCBI Taxonomy" id="274592"/>
    <lineage>
        <taxon>Bacteria</taxon>
        <taxon>Pseudomonadati</taxon>
        <taxon>Pseudomonadota</taxon>
        <taxon>Alphaproteobacteria</taxon>
        <taxon>Hyphomicrobiales</taxon>
        <taxon>Rhizobiaceae</taxon>
        <taxon>Hoeflea</taxon>
    </lineage>
</organism>
<dbReference type="EMBL" id="QGTR01000002">
    <property type="protein sequence ID" value="PWW01691.1"/>
    <property type="molecule type" value="Genomic_DNA"/>
</dbReference>
<dbReference type="InterPro" id="IPR036390">
    <property type="entry name" value="WH_DNA-bd_sf"/>
</dbReference>
<dbReference type="Gene3D" id="1.20.120.530">
    <property type="entry name" value="GntR ligand-binding domain-like"/>
    <property type="match status" value="1"/>
</dbReference>
<dbReference type="AlphaFoldDB" id="A0A317PN58"/>
<dbReference type="InterPro" id="IPR036388">
    <property type="entry name" value="WH-like_DNA-bd_sf"/>
</dbReference>
<dbReference type="SMART" id="SM00895">
    <property type="entry name" value="FCD"/>
    <property type="match status" value="1"/>
</dbReference>